<feature type="transmembrane region" description="Helical" evidence="6">
    <location>
        <begin position="35"/>
        <end position="59"/>
    </location>
</feature>
<sequence>MGSYLSFLVVMSFTPGPNTICALSEGQRKGFQRSLAFNGGVFLGLWGMCILGACFATLFQQQREFQIFLKICGSIFLLYLAWQMLSAGLTKTKAASEHPLVKGLLMQVTNVKGYVYTITGLTGFTLPSFWNEIAVRAGLIVGIGVLGTLLWTLLGVVFVRFYRCHQRLVNGIVSLLLVYSAIELWL</sequence>
<gene>
    <name evidence="7" type="ORF">HU830_03105</name>
</gene>
<dbReference type="Pfam" id="PF01810">
    <property type="entry name" value="LysE"/>
    <property type="match status" value="1"/>
</dbReference>
<dbReference type="GO" id="GO:0005886">
    <property type="term" value="C:plasma membrane"/>
    <property type="evidence" value="ECO:0007669"/>
    <property type="project" value="UniProtKB-SubCell"/>
</dbReference>
<evidence type="ECO:0000256" key="5">
    <source>
        <dbReference type="ARBA" id="ARBA00023136"/>
    </source>
</evidence>
<dbReference type="Proteomes" id="UP000563523">
    <property type="component" value="Unassembled WGS sequence"/>
</dbReference>
<keyword evidence="2" id="KW-1003">Cell membrane</keyword>
<dbReference type="EMBL" id="JABZEC010000002">
    <property type="protein sequence ID" value="NVY96165.1"/>
    <property type="molecule type" value="Genomic_DNA"/>
</dbReference>
<reference evidence="7 8" key="1">
    <citation type="submission" date="2020-06" db="EMBL/GenBank/DDBJ databases">
        <authorList>
            <person name="Kang J."/>
        </authorList>
    </citation>
    <scope>NUCLEOTIDE SEQUENCE [LARGE SCALE GENOMIC DNA]</scope>
    <source>
        <strain evidence="7 8">DCY120</strain>
    </source>
</reference>
<feature type="transmembrane region" description="Helical" evidence="6">
    <location>
        <begin position="137"/>
        <end position="161"/>
    </location>
</feature>
<dbReference type="InterPro" id="IPR001123">
    <property type="entry name" value="LeuE-type"/>
</dbReference>
<dbReference type="AlphaFoldDB" id="A0A850R6J5"/>
<comment type="subcellular location">
    <subcellularLocation>
        <location evidence="1">Cell membrane</location>
        <topology evidence="1">Multi-pass membrane protein</topology>
    </subcellularLocation>
</comment>
<dbReference type="GO" id="GO:0033228">
    <property type="term" value="P:cysteine export across plasma membrane"/>
    <property type="evidence" value="ECO:0007669"/>
    <property type="project" value="TreeGrafter"/>
</dbReference>
<accession>A0A850R6J5</accession>
<keyword evidence="5 6" id="KW-0472">Membrane</keyword>
<feature type="transmembrane region" description="Helical" evidence="6">
    <location>
        <begin position="6"/>
        <end position="23"/>
    </location>
</feature>
<evidence type="ECO:0000313" key="7">
    <source>
        <dbReference type="EMBL" id="NVY96165.1"/>
    </source>
</evidence>
<comment type="caution">
    <text evidence="7">The sequence shown here is derived from an EMBL/GenBank/DDBJ whole genome shotgun (WGS) entry which is preliminary data.</text>
</comment>
<keyword evidence="3 6" id="KW-0812">Transmembrane</keyword>
<evidence type="ECO:0000256" key="2">
    <source>
        <dbReference type="ARBA" id="ARBA00022475"/>
    </source>
</evidence>
<dbReference type="PANTHER" id="PTHR30086">
    <property type="entry name" value="ARGININE EXPORTER PROTEIN ARGO"/>
    <property type="match status" value="1"/>
</dbReference>
<dbReference type="RefSeq" id="WP_176942322.1">
    <property type="nucleotide sequence ID" value="NZ_JABZEC010000002.1"/>
</dbReference>
<evidence type="ECO:0000256" key="3">
    <source>
        <dbReference type="ARBA" id="ARBA00022692"/>
    </source>
</evidence>
<feature type="transmembrane region" description="Helical" evidence="6">
    <location>
        <begin position="65"/>
        <end position="82"/>
    </location>
</feature>
<evidence type="ECO:0000256" key="4">
    <source>
        <dbReference type="ARBA" id="ARBA00022989"/>
    </source>
</evidence>
<keyword evidence="8" id="KW-1185">Reference proteome</keyword>
<name>A0A850R6J5_9LACO</name>
<proteinExistence type="predicted"/>
<evidence type="ECO:0000256" key="6">
    <source>
        <dbReference type="SAM" id="Phobius"/>
    </source>
</evidence>
<dbReference type="PANTHER" id="PTHR30086:SF20">
    <property type="entry name" value="ARGININE EXPORTER PROTEIN ARGO-RELATED"/>
    <property type="match status" value="1"/>
</dbReference>
<feature type="transmembrane region" description="Helical" evidence="6">
    <location>
        <begin position="168"/>
        <end position="185"/>
    </location>
</feature>
<evidence type="ECO:0000256" key="1">
    <source>
        <dbReference type="ARBA" id="ARBA00004651"/>
    </source>
</evidence>
<evidence type="ECO:0000313" key="8">
    <source>
        <dbReference type="Proteomes" id="UP000563523"/>
    </source>
</evidence>
<protein>
    <submittedName>
        <fullName evidence="7">LysE family transporter</fullName>
    </submittedName>
</protein>
<feature type="transmembrane region" description="Helical" evidence="6">
    <location>
        <begin position="113"/>
        <end position="131"/>
    </location>
</feature>
<organism evidence="7 8">
    <name type="scientific">Bombilactobacillus apium</name>
    <dbReference type="NCBI Taxonomy" id="2675299"/>
    <lineage>
        <taxon>Bacteria</taxon>
        <taxon>Bacillati</taxon>
        <taxon>Bacillota</taxon>
        <taxon>Bacilli</taxon>
        <taxon>Lactobacillales</taxon>
        <taxon>Lactobacillaceae</taxon>
        <taxon>Bombilactobacillus</taxon>
    </lineage>
</organism>
<dbReference type="GO" id="GO:0015171">
    <property type="term" value="F:amino acid transmembrane transporter activity"/>
    <property type="evidence" value="ECO:0007669"/>
    <property type="project" value="TreeGrafter"/>
</dbReference>
<keyword evidence="4 6" id="KW-1133">Transmembrane helix</keyword>